<dbReference type="KEGG" id="sli:Slin_6295"/>
<evidence type="ECO:0000259" key="2">
    <source>
        <dbReference type="Pfam" id="PF00535"/>
    </source>
</evidence>
<comment type="similarity">
    <text evidence="1">Belongs to the glycosyltransferase 2 family. WaaE/KdtX subfamily.</text>
</comment>
<proteinExistence type="inferred from homology"/>
<dbReference type="HOGENOM" id="CLU_065962_0_0_10"/>
<dbReference type="Pfam" id="PF00535">
    <property type="entry name" value="Glycos_transf_2"/>
    <property type="match status" value="1"/>
</dbReference>
<keyword evidence="4" id="KW-1185">Reference proteome</keyword>
<accession>D2QTX2</accession>
<evidence type="ECO:0000313" key="3">
    <source>
        <dbReference type="EMBL" id="ADB42254.1"/>
    </source>
</evidence>
<dbReference type="InterPro" id="IPR029044">
    <property type="entry name" value="Nucleotide-diphossugar_trans"/>
</dbReference>
<dbReference type="CAZy" id="GT2">
    <property type="family name" value="Glycosyltransferase Family 2"/>
</dbReference>
<organism evidence="3 4">
    <name type="scientific">Spirosoma linguale (strain ATCC 33905 / DSM 74 / LMG 10896 / Claus 1)</name>
    <dbReference type="NCBI Taxonomy" id="504472"/>
    <lineage>
        <taxon>Bacteria</taxon>
        <taxon>Pseudomonadati</taxon>
        <taxon>Bacteroidota</taxon>
        <taxon>Cytophagia</taxon>
        <taxon>Cytophagales</taxon>
        <taxon>Cytophagaceae</taxon>
        <taxon>Spirosoma</taxon>
    </lineage>
</organism>
<dbReference type="SUPFAM" id="SSF53448">
    <property type="entry name" value="Nucleotide-diphospho-sugar transferases"/>
    <property type="match status" value="1"/>
</dbReference>
<dbReference type="RefSeq" id="WP_012930738.1">
    <property type="nucleotide sequence ID" value="NC_013730.1"/>
</dbReference>
<keyword evidence="3" id="KW-0808">Transferase</keyword>
<dbReference type="Proteomes" id="UP000002028">
    <property type="component" value="Chromosome"/>
</dbReference>
<dbReference type="CDD" id="cd02511">
    <property type="entry name" value="Beta4Glucosyltransferase"/>
    <property type="match status" value="1"/>
</dbReference>
<dbReference type="PANTHER" id="PTHR43630">
    <property type="entry name" value="POLY-BETA-1,6-N-ACETYL-D-GLUCOSAMINE SYNTHASE"/>
    <property type="match status" value="1"/>
</dbReference>
<dbReference type="PANTHER" id="PTHR43630:SF2">
    <property type="entry name" value="GLYCOSYLTRANSFERASE"/>
    <property type="match status" value="1"/>
</dbReference>
<evidence type="ECO:0000313" key="4">
    <source>
        <dbReference type="Proteomes" id="UP000002028"/>
    </source>
</evidence>
<evidence type="ECO:0000256" key="1">
    <source>
        <dbReference type="ARBA" id="ARBA00038494"/>
    </source>
</evidence>
<dbReference type="eggNOG" id="COG0463">
    <property type="taxonomic scope" value="Bacteria"/>
</dbReference>
<dbReference type="STRING" id="504472.Slin_6295"/>
<dbReference type="GO" id="GO:0016740">
    <property type="term" value="F:transferase activity"/>
    <property type="evidence" value="ECO:0007669"/>
    <property type="project" value="UniProtKB-KW"/>
</dbReference>
<protein>
    <submittedName>
        <fullName evidence="3">Glycosyl transferase family 2</fullName>
    </submittedName>
</protein>
<dbReference type="Gene3D" id="3.90.550.10">
    <property type="entry name" value="Spore Coat Polysaccharide Biosynthesis Protein SpsA, Chain A"/>
    <property type="match status" value="1"/>
</dbReference>
<feature type="domain" description="Glycosyltransferase 2-like" evidence="2">
    <location>
        <begin position="5"/>
        <end position="143"/>
    </location>
</feature>
<dbReference type="EMBL" id="CP001769">
    <property type="protein sequence ID" value="ADB42254.1"/>
    <property type="molecule type" value="Genomic_DNA"/>
</dbReference>
<dbReference type="AlphaFoldDB" id="D2QTX2"/>
<reference evidence="3 4" key="1">
    <citation type="journal article" date="2010" name="Stand. Genomic Sci.">
        <title>Complete genome sequence of Spirosoma linguale type strain (1).</title>
        <authorList>
            <person name="Lail K."/>
            <person name="Sikorski J."/>
            <person name="Saunders E."/>
            <person name="Lapidus A."/>
            <person name="Glavina Del Rio T."/>
            <person name="Copeland A."/>
            <person name="Tice H."/>
            <person name="Cheng J.-F."/>
            <person name="Lucas S."/>
            <person name="Nolan M."/>
            <person name="Bruce D."/>
            <person name="Goodwin L."/>
            <person name="Pitluck S."/>
            <person name="Ivanova N."/>
            <person name="Mavromatis K."/>
            <person name="Ovchinnikova G."/>
            <person name="Pati A."/>
            <person name="Chen A."/>
            <person name="Palaniappan K."/>
            <person name="Land M."/>
            <person name="Hauser L."/>
            <person name="Chang Y.-J."/>
            <person name="Jeffries C.D."/>
            <person name="Chain P."/>
            <person name="Brettin T."/>
            <person name="Detter J.C."/>
            <person name="Schuetze A."/>
            <person name="Rohde M."/>
            <person name="Tindall B.J."/>
            <person name="Goeker M."/>
            <person name="Bristow J."/>
            <person name="Eisen J.A."/>
            <person name="Markowitz V."/>
            <person name="Hugenholtz P."/>
            <person name="Kyrpides N.C."/>
            <person name="Klenk H.-P."/>
            <person name="Chen F."/>
        </authorList>
    </citation>
    <scope>NUCLEOTIDE SEQUENCE [LARGE SCALE GENOMIC DNA]</scope>
    <source>
        <strain evidence="4">ATCC 33905 / DSM 74 / LMG 10896 / Claus 1</strain>
    </source>
</reference>
<sequence length="290" mass="33584">MIPISVLILTKNEEQDLPECLKSVTSWCDDIHVFDSFSDDRTADIALAANATITKRKFDNWSAHQNWGLANIPFKYPWVLYIDADERVSDSLLAALKAFDTTRTDAVAFEIQRRDFAWDGTWLKHAQMSPYYLRLFRPNKMRYERLVNPVSLPDGPTGRLTGFLDHYPFSKGFRFWWQRHLGYADMEAATHLANMNGQTSFSVQKALFGKDFTEKRFHQKGLFYQMPGRPIIKWLYMVVARRAFLDGSAGVTYSTLQAIYEYFIVLRTKELMKQHRAKAADKSPVLVVSE</sequence>
<dbReference type="InterPro" id="IPR001173">
    <property type="entry name" value="Glyco_trans_2-like"/>
</dbReference>
<gene>
    <name evidence="3" type="ordered locus">Slin_6295</name>
</gene>
<name>D2QTX2_SPILD</name>